<dbReference type="EMBL" id="JASCZI010183602">
    <property type="protein sequence ID" value="MED6189559.1"/>
    <property type="molecule type" value="Genomic_DNA"/>
</dbReference>
<reference evidence="1 2" key="1">
    <citation type="journal article" date="2023" name="Plants (Basel)">
        <title>Bridging the Gap: Combining Genomics and Transcriptomics Approaches to Understand Stylosanthes scabra, an Orphan Legume from the Brazilian Caatinga.</title>
        <authorList>
            <person name="Ferreira-Neto J.R.C."/>
            <person name="da Silva M.D."/>
            <person name="Binneck E."/>
            <person name="de Melo N.F."/>
            <person name="da Silva R.H."/>
            <person name="de Melo A.L.T.M."/>
            <person name="Pandolfi V."/>
            <person name="Bustamante F.O."/>
            <person name="Brasileiro-Vidal A.C."/>
            <person name="Benko-Iseppon A.M."/>
        </authorList>
    </citation>
    <scope>NUCLEOTIDE SEQUENCE [LARGE SCALE GENOMIC DNA]</scope>
    <source>
        <tissue evidence="1">Leaves</tissue>
    </source>
</reference>
<feature type="non-terminal residue" evidence="1">
    <location>
        <position position="83"/>
    </location>
</feature>
<evidence type="ECO:0000313" key="2">
    <source>
        <dbReference type="Proteomes" id="UP001341840"/>
    </source>
</evidence>
<keyword evidence="2" id="KW-1185">Reference proteome</keyword>
<sequence length="83" mass="9437">MQVFGWVLKRADADGQNLERCGVDLQGHSDTQVNVIFKREFLKIEERKLADQETEFGSKTEQGSTHMHGRARICVLLIPQPTP</sequence>
<comment type="caution">
    <text evidence="1">The sequence shown here is derived from an EMBL/GenBank/DDBJ whole genome shotgun (WGS) entry which is preliminary data.</text>
</comment>
<organism evidence="1 2">
    <name type="scientific">Stylosanthes scabra</name>
    <dbReference type="NCBI Taxonomy" id="79078"/>
    <lineage>
        <taxon>Eukaryota</taxon>
        <taxon>Viridiplantae</taxon>
        <taxon>Streptophyta</taxon>
        <taxon>Embryophyta</taxon>
        <taxon>Tracheophyta</taxon>
        <taxon>Spermatophyta</taxon>
        <taxon>Magnoliopsida</taxon>
        <taxon>eudicotyledons</taxon>
        <taxon>Gunneridae</taxon>
        <taxon>Pentapetalae</taxon>
        <taxon>rosids</taxon>
        <taxon>fabids</taxon>
        <taxon>Fabales</taxon>
        <taxon>Fabaceae</taxon>
        <taxon>Papilionoideae</taxon>
        <taxon>50 kb inversion clade</taxon>
        <taxon>dalbergioids sensu lato</taxon>
        <taxon>Dalbergieae</taxon>
        <taxon>Pterocarpus clade</taxon>
        <taxon>Stylosanthes</taxon>
    </lineage>
</organism>
<accession>A0ABU6WUH2</accession>
<gene>
    <name evidence="1" type="ORF">PIB30_097118</name>
</gene>
<evidence type="ECO:0000313" key="1">
    <source>
        <dbReference type="EMBL" id="MED6189559.1"/>
    </source>
</evidence>
<name>A0ABU6WUH2_9FABA</name>
<dbReference type="Proteomes" id="UP001341840">
    <property type="component" value="Unassembled WGS sequence"/>
</dbReference>
<proteinExistence type="predicted"/>
<protein>
    <submittedName>
        <fullName evidence="1">Uncharacterized protein</fullName>
    </submittedName>
</protein>